<dbReference type="Proteomes" id="UP000284842">
    <property type="component" value="Unassembled WGS sequence"/>
</dbReference>
<reference evidence="1 2" key="1">
    <citation type="journal article" date="2018" name="Evol. Lett.">
        <title>Horizontal gene cluster transfer increased hallucinogenic mushroom diversity.</title>
        <authorList>
            <person name="Reynolds H.T."/>
            <person name="Vijayakumar V."/>
            <person name="Gluck-Thaler E."/>
            <person name="Korotkin H.B."/>
            <person name="Matheny P.B."/>
            <person name="Slot J.C."/>
        </authorList>
    </citation>
    <scope>NUCLEOTIDE SEQUENCE [LARGE SCALE GENOMIC DNA]</scope>
    <source>
        <strain evidence="1 2">2629</strain>
    </source>
</reference>
<evidence type="ECO:0000313" key="2">
    <source>
        <dbReference type="Proteomes" id="UP000284842"/>
    </source>
</evidence>
<sequence>MYEFQLTLSGYYTYDTKDMKFHEDNGKMRALEAWLCVANEVGNYYYGDDTTDQSHKMVCTFGLDPFEPYKVNGPWRIAGNGTDDLGKFTLQGMIHQSGQVDLIKSYSGWGWKYLGRYDGERFAGRWEDLRPAHLVLNPTSGTYWMTREKIMDLNAANAALPTGRMTFGTLEGEASLALVTVALQHRGPILEESIIDLVFGMVV</sequence>
<keyword evidence="2" id="KW-1185">Reference proteome</keyword>
<organism evidence="1 2">
    <name type="scientific">Panaeolus cyanescens</name>
    <dbReference type="NCBI Taxonomy" id="181874"/>
    <lineage>
        <taxon>Eukaryota</taxon>
        <taxon>Fungi</taxon>
        <taxon>Dikarya</taxon>
        <taxon>Basidiomycota</taxon>
        <taxon>Agaricomycotina</taxon>
        <taxon>Agaricomycetes</taxon>
        <taxon>Agaricomycetidae</taxon>
        <taxon>Agaricales</taxon>
        <taxon>Agaricineae</taxon>
        <taxon>Galeropsidaceae</taxon>
        <taxon>Panaeolus</taxon>
    </lineage>
</organism>
<evidence type="ECO:0000313" key="1">
    <source>
        <dbReference type="EMBL" id="PPQ63905.1"/>
    </source>
</evidence>
<dbReference type="InParanoid" id="A0A409VDH3"/>
<name>A0A409VDH3_9AGAR</name>
<dbReference type="OrthoDB" id="2325329at2759"/>
<protein>
    <submittedName>
        <fullName evidence="1">Uncharacterized protein</fullName>
    </submittedName>
</protein>
<dbReference type="EMBL" id="NHTK01006105">
    <property type="protein sequence ID" value="PPQ63905.1"/>
    <property type="molecule type" value="Genomic_DNA"/>
</dbReference>
<gene>
    <name evidence="1" type="ORF">CVT24_010372</name>
</gene>
<proteinExistence type="predicted"/>
<accession>A0A409VDH3</accession>
<dbReference type="AlphaFoldDB" id="A0A409VDH3"/>
<comment type="caution">
    <text evidence="1">The sequence shown here is derived from an EMBL/GenBank/DDBJ whole genome shotgun (WGS) entry which is preliminary data.</text>
</comment>